<dbReference type="InterPro" id="IPR029014">
    <property type="entry name" value="NiFe-Hase_large"/>
</dbReference>
<keyword evidence="2" id="KW-0460">Magnesium</keyword>
<dbReference type="InterPro" id="IPR052197">
    <property type="entry name" value="ComplexI_49kDa-like"/>
</dbReference>
<comment type="cofactor">
    <cofactor evidence="2">
        <name>Fe cation</name>
        <dbReference type="ChEBI" id="CHEBI:24875"/>
    </cofactor>
</comment>
<dbReference type="Proteomes" id="UP000192936">
    <property type="component" value="Unassembled WGS sequence"/>
</dbReference>
<evidence type="ECO:0000256" key="1">
    <source>
        <dbReference type="ARBA" id="ARBA00023002"/>
    </source>
</evidence>
<dbReference type="InterPro" id="IPR001135">
    <property type="entry name" value="NADH_Q_OxRdtase_suD"/>
</dbReference>
<dbReference type="InterPro" id="IPR001501">
    <property type="entry name" value="Ni-dep_hyd_lsu"/>
</dbReference>
<comment type="cofactor">
    <cofactor evidence="2">
        <name>Ni(2+)</name>
        <dbReference type="ChEBI" id="CHEBI:49786"/>
    </cofactor>
</comment>
<dbReference type="Gene3D" id="1.10.645.10">
    <property type="entry name" value="Cytochrome-c3 Hydrogenase, chain B"/>
    <property type="match status" value="1"/>
</dbReference>
<keyword evidence="2" id="KW-0479">Metal-binding</keyword>
<dbReference type="GO" id="GO:0008901">
    <property type="term" value="F:ferredoxin hydrogenase activity"/>
    <property type="evidence" value="ECO:0007669"/>
    <property type="project" value="InterPro"/>
</dbReference>
<dbReference type="Pfam" id="PF00374">
    <property type="entry name" value="NiFeSe_Hases"/>
    <property type="match status" value="1"/>
</dbReference>
<protein>
    <submittedName>
        <fullName evidence="4">Ni,Fe-hydrogenase III large subunit</fullName>
    </submittedName>
</protein>
<evidence type="ECO:0000259" key="3">
    <source>
        <dbReference type="Pfam" id="PF00346"/>
    </source>
</evidence>
<keyword evidence="1" id="KW-0560">Oxidoreductase</keyword>
<dbReference type="OrthoDB" id="9801496at2"/>
<dbReference type="InterPro" id="IPR018194">
    <property type="entry name" value="Ni-dep_hyd_lsu_Ni_BS"/>
</dbReference>
<accession>A0A1X7HLX5</accession>
<gene>
    <name evidence="4" type="ORF">SAMN02982917_6483</name>
</gene>
<feature type="domain" description="NADH-quinone oxidoreductase subunit D" evidence="3">
    <location>
        <begin position="116"/>
        <end position="282"/>
    </location>
</feature>
<dbReference type="STRING" id="286727.SAMN02982917_6483"/>
<dbReference type="PROSITE" id="PS00507">
    <property type="entry name" value="NI_HGENASE_L_1"/>
    <property type="match status" value="1"/>
</dbReference>
<dbReference type="AlphaFoldDB" id="A0A1X7HLX5"/>
<evidence type="ECO:0000256" key="2">
    <source>
        <dbReference type="PIRSR" id="PIRSR601501-1"/>
    </source>
</evidence>
<keyword evidence="2" id="KW-0408">Iron</keyword>
<feature type="binding site" evidence="2">
    <location>
        <position position="353"/>
    </location>
    <ligand>
        <name>Ni(2+)</name>
        <dbReference type="ChEBI" id="CHEBI:49786"/>
    </ligand>
</feature>
<dbReference type="GO" id="GO:0048038">
    <property type="term" value="F:quinone binding"/>
    <property type="evidence" value="ECO:0007669"/>
    <property type="project" value="InterPro"/>
</dbReference>
<proteinExistence type="predicted"/>
<dbReference type="GO" id="GO:0016651">
    <property type="term" value="F:oxidoreductase activity, acting on NAD(P)H"/>
    <property type="evidence" value="ECO:0007669"/>
    <property type="project" value="InterPro"/>
</dbReference>
<dbReference type="GO" id="GO:0016151">
    <property type="term" value="F:nickel cation binding"/>
    <property type="evidence" value="ECO:0007669"/>
    <property type="project" value="InterPro"/>
</dbReference>
<sequence>MPYSFPLGPYHPALEEPFKVKVQCKGEVIESATVEVGFSYRGIELLAQKRNWVEVITLIERVCGICSNTHAMTFCMAAETIAGIELPKRAAHIRTIIAELERLHSHLLWAGVGAEDIGFHSLFMEVFTLRERVMDTLEAISGNRVNYGMNCIGGVLRDIPDPAAHLPALDALAKGLGEVVIPTFTQNPTALARTRGVGRLTKEQAVEWAVVGPVARASGLDIDVRKDQPYLSYADLDFESVVRPEGDVLARVVVRALEMMESVRLIREALLSLPPGPLRATQGLPEIPVGEATIRTEAPRGEAFYYVASEGGASPARVKIRTPSFVNIPAIEPMVMGQPLADLSIIQASVDPCISCTDR</sequence>
<feature type="binding site" evidence="2">
    <location>
        <position position="66"/>
    </location>
    <ligand>
        <name>Fe cation</name>
        <dbReference type="ChEBI" id="CHEBI:24875"/>
    </ligand>
</feature>
<name>A0A1X7HLX5_9PROT</name>
<dbReference type="PANTHER" id="PTHR43485">
    <property type="entry name" value="HYDROGENASE-4 COMPONENT G"/>
    <property type="match status" value="1"/>
</dbReference>
<dbReference type="PANTHER" id="PTHR43485:SF1">
    <property type="entry name" value="FORMATE HYDROGENLYASE SUBUNIT 5-RELATED"/>
    <property type="match status" value="1"/>
</dbReference>
<evidence type="ECO:0000313" key="5">
    <source>
        <dbReference type="Proteomes" id="UP000192936"/>
    </source>
</evidence>
<dbReference type="Pfam" id="PF00346">
    <property type="entry name" value="Complex1_49kDa"/>
    <property type="match status" value="2"/>
</dbReference>
<feature type="binding site" evidence="2">
    <location>
        <position position="356"/>
    </location>
    <ligand>
        <name>Fe cation</name>
        <dbReference type="ChEBI" id="CHEBI:24875"/>
    </ligand>
</feature>
<dbReference type="RefSeq" id="WP_085091322.1">
    <property type="nucleotide sequence ID" value="NZ_FXAK01000009.1"/>
</dbReference>
<dbReference type="EMBL" id="FXAK01000009">
    <property type="protein sequence ID" value="SMF88675.1"/>
    <property type="molecule type" value="Genomic_DNA"/>
</dbReference>
<feature type="binding site" evidence="2">
    <location>
        <position position="66"/>
    </location>
    <ligand>
        <name>Ni(2+)</name>
        <dbReference type="ChEBI" id="CHEBI:49786"/>
    </ligand>
</feature>
<organism evidence="4 5">
    <name type="scientific">Azospirillum oryzae</name>
    <dbReference type="NCBI Taxonomy" id="286727"/>
    <lineage>
        <taxon>Bacteria</taxon>
        <taxon>Pseudomonadati</taxon>
        <taxon>Pseudomonadota</taxon>
        <taxon>Alphaproteobacteria</taxon>
        <taxon>Rhodospirillales</taxon>
        <taxon>Azospirillaceae</taxon>
        <taxon>Azospirillum</taxon>
    </lineage>
</organism>
<feature type="binding site" evidence="2">
    <location>
        <position position="44"/>
    </location>
    <ligand>
        <name>Mg(2+)</name>
        <dbReference type="ChEBI" id="CHEBI:18420"/>
    </ligand>
</feature>
<evidence type="ECO:0000313" key="4">
    <source>
        <dbReference type="EMBL" id="SMF88675.1"/>
    </source>
</evidence>
<feature type="domain" description="NADH-quinone oxidoreductase subunit D" evidence="3">
    <location>
        <begin position="285"/>
        <end position="359"/>
    </location>
</feature>
<dbReference type="SUPFAM" id="SSF56762">
    <property type="entry name" value="HydB/Nqo4-like"/>
    <property type="match status" value="1"/>
</dbReference>
<feature type="binding site" evidence="2">
    <location>
        <position position="63"/>
    </location>
    <ligand>
        <name>Ni(2+)</name>
        <dbReference type="ChEBI" id="CHEBI:49786"/>
    </ligand>
</feature>
<feature type="binding site" evidence="2">
    <location>
        <position position="320"/>
    </location>
    <ligand>
        <name>Mg(2+)</name>
        <dbReference type="ChEBI" id="CHEBI:18420"/>
    </ligand>
</feature>
<reference evidence="4 5" key="1">
    <citation type="submission" date="2017-04" db="EMBL/GenBank/DDBJ databases">
        <authorList>
            <person name="Afonso C.L."/>
            <person name="Miller P.J."/>
            <person name="Scott M.A."/>
            <person name="Spackman E."/>
            <person name="Goraichik I."/>
            <person name="Dimitrov K.M."/>
            <person name="Suarez D.L."/>
            <person name="Swayne D.E."/>
        </authorList>
    </citation>
    <scope>NUCLEOTIDE SEQUENCE [LARGE SCALE GENOMIC DNA]</scope>
    <source>
        <strain evidence="4 5">A2P</strain>
    </source>
</reference>
<dbReference type="GO" id="GO:0051287">
    <property type="term" value="F:NAD binding"/>
    <property type="evidence" value="ECO:0007669"/>
    <property type="project" value="InterPro"/>
</dbReference>
<keyword evidence="2" id="KW-0533">Nickel</keyword>